<proteinExistence type="predicted"/>
<gene>
    <name evidence="2" type="ORF">EJ04DRAFT_527259</name>
</gene>
<organism evidence="2 3">
    <name type="scientific">Polyplosphaeria fusca</name>
    <dbReference type="NCBI Taxonomy" id="682080"/>
    <lineage>
        <taxon>Eukaryota</taxon>
        <taxon>Fungi</taxon>
        <taxon>Dikarya</taxon>
        <taxon>Ascomycota</taxon>
        <taxon>Pezizomycotina</taxon>
        <taxon>Dothideomycetes</taxon>
        <taxon>Pleosporomycetidae</taxon>
        <taxon>Pleosporales</taxon>
        <taxon>Tetraplosphaeriaceae</taxon>
        <taxon>Polyplosphaeria</taxon>
    </lineage>
</organism>
<feature type="compositionally biased region" description="Acidic residues" evidence="1">
    <location>
        <begin position="227"/>
        <end position="241"/>
    </location>
</feature>
<reference evidence="2" key="1">
    <citation type="journal article" date="2020" name="Stud. Mycol.">
        <title>101 Dothideomycetes genomes: a test case for predicting lifestyles and emergence of pathogens.</title>
        <authorList>
            <person name="Haridas S."/>
            <person name="Albert R."/>
            <person name="Binder M."/>
            <person name="Bloem J."/>
            <person name="Labutti K."/>
            <person name="Salamov A."/>
            <person name="Andreopoulos B."/>
            <person name="Baker S."/>
            <person name="Barry K."/>
            <person name="Bills G."/>
            <person name="Bluhm B."/>
            <person name="Cannon C."/>
            <person name="Castanera R."/>
            <person name="Culley D."/>
            <person name="Daum C."/>
            <person name="Ezra D."/>
            <person name="Gonzalez J."/>
            <person name="Henrissat B."/>
            <person name="Kuo A."/>
            <person name="Liang C."/>
            <person name="Lipzen A."/>
            <person name="Lutzoni F."/>
            <person name="Magnuson J."/>
            <person name="Mondo S."/>
            <person name="Nolan M."/>
            <person name="Ohm R."/>
            <person name="Pangilinan J."/>
            <person name="Park H.-J."/>
            <person name="Ramirez L."/>
            <person name="Alfaro M."/>
            <person name="Sun H."/>
            <person name="Tritt A."/>
            <person name="Yoshinaga Y."/>
            <person name="Zwiers L.-H."/>
            <person name="Turgeon B."/>
            <person name="Goodwin S."/>
            <person name="Spatafora J."/>
            <person name="Crous P."/>
            <person name="Grigoriev I."/>
        </authorList>
    </citation>
    <scope>NUCLEOTIDE SEQUENCE</scope>
    <source>
        <strain evidence="2">CBS 125425</strain>
    </source>
</reference>
<feature type="compositionally biased region" description="Gly residues" evidence="1">
    <location>
        <begin position="84"/>
        <end position="99"/>
    </location>
</feature>
<dbReference type="EMBL" id="ML996226">
    <property type="protein sequence ID" value="KAF2730088.1"/>
    <property type="molecule type" value="Genomic_DNA"/>
</dbReference>
<evidence type="ECO:0000313" key="2">
    <source>
        <dbReference type="EMBL" id="KAF2730088.1"/>
    </source>
</evidence>
<feature type="region of interest" description="Disordered" evidence="1">
    <location>
        <begin position="128"/>
        <end position="169"/>
    </location>
</feature>
<dbReference type="Proteomes" id="UP000799444">
    <property type="component" value="Unassembled WGS sequence"/>
</dbReference>
<feature type="compositionally biased region" description="Low complexity" evidence="1">
    <location>
        <begin position="147"/>
        <end position="158"/>
    </location>
</feature>
<feature type="region of interest" description="Disordered" evidence="1">
    <location>
        <begin position="1"/>
        <end position="40"/>
    </location>
</feature>
<dbReference type="AlphaFoldDB" id="A0A9P4QRH5"/>
<feature type="region of interest" description="Disordered" evidence="1">
    <location>
        <begin position="63"/>
        <end position="103"/>
    </location>
</feature>
<protein>
    <submittedName>
        <fullName evidence="2">Uncharacterized protein</fullName>
    </submittedName>
</protein>
<evidence type="ECO:0000313" key="3">
    <source>
        <dbReference type="Proteomes" id="UP000799444"/>
    </source>
</evidence>
<keyword evidence="3" id="KW-1185">Reference proteome</keyword>
<sequence length="263" mass="28232">MGDAAGPAQETRRRRGSRKRDSSTMEPEPSLEAGKRPQCQIDARLLARVRTYESMRAATFALEPHRGSRGARAQANERAREGGAMSGRGQGRGGRGGNGWWPVRMSDGGGDLEERLSRWWDPWWTCGGGGPGGGQGRDAWAHGQQPTTADTASDNATAERGAERVALGEGRPGRVQVRCGASGRVWACGPTILSLPTHRGFASAGGGADGTSGREMTRRRLDTGVDTADDTDDDTDNDTDDDTRPFARQTRPMLSRSDSRVPR</sequence>
<name>A0A9P4QRH5_9PLEO</name>
<feature type="region of interest" description="Disordered" evidence="1">
    <location>
        <begin position="196"/>
        <end position="263"/>
    </location>
</feature>
<evidence type="ECO:0000256" key="1">
    <source>
        <dbReference type="SAM" id="MobiDB-lite"/>
    </source>
</evidence>
<comment type="caution">
    <text evidence="2">The sequence shown here is derived from an EMBL/GenBank/DDBJ whole genome shotgun (WGS) entry which is preliminary data.</text>
</comment>
<accession>A0A9P4QRH5</accession>